<keyword evidence="2" id="KW-1185">Reference proteome</keyword>
<dbReference type="InterPro" id="IPR035899">
    <property type="entry name" value="DBL_dom_sf"/>
</dbReference>
<comment type="caution">
    <text evidence="1">The sequence shown here is derived from an EMBL/GenBank/DDBJ whole genome shotgun (WGS) entry which is preliminary data.</text>
</comment>
<dbReference type="SUPFAM" id="SSF48065">
    <property type="entry name" value="DBL homology domain (DH-domain)"/>
    <property type="match status" value="1"/>
</dbReference>
<sequence>MEAAVDSWNTDSTKIGNLFSSTFWNIYGEYYDTFLTAKRFLQEKLSTDKAFEEFCELRQQKGVPSPLALLFSP</sequence>
<dbReference type="Proteomes" id="UP001519460">
    <property type="component" value="Unassembled WGS sequence"/>
</dbReference>
<evidence type="ECO:0000313" key="2">
    <source>
        <dbReference type="Proteomes" id="UP001519460"/>
    </source>
</evidence>
<dbReference type="Gene3D" id="1.20.900.10">
    <property type="entry name" value="Dbl homology (DH) domain"/>
    <property type="match status" value="1"/>
</dbReference>
<evidence type="ECO:0000313" key="1">
    <source>
        <dbReference type="EMBL" id="KAK7493045.1"/>
    </source>
</evidence>
<protein>
    <submittedName>
        <fullName evidence="1">Uncharacterized protein</fullName>
    </submittedName>
</protein>
<dbReference type="AlphaFoldDB" id="A0ABD0L1Q0"/>
<feature type="non-terminal residue" evidence="1">
    <location>
        <position position="73"/>
    </location>
</feature>
<dbReference type="EMBL" id="JACVVK020000097">
    <property type="protein sequence ID" value="KAK7493045.1"/>
    <property type="molecule type" value="Genomic_DNA"/>
</dbReference>
<gene>
    <name evidence="1" type="ORF">BaRGS_00015775</name>
</gene>
<organism evidence="1 2">
    <name type="scientific">Batillaria attramentaria</name>
    <dbReference type="NCBI Taxonomy" id="370345"/>
    <lineage>
        <taxon>Eukaryota</taxon>
        <taxon>Metazoa</taxon>
        <taxon>Spiralia</taxon>
        <taxon>Lophotrochozoa</taxon>
        <taxon>Mollusca</taxon>
        <taxon>Gastropoda</taxon>
        <taxon>Caenogastropoda</taxon>
        <taxon>Sorbeoconcha</taxon>
        <taxon>Cerithioidea</taxon>
        <taxon>Batillariidae</taxon>
        <taxon>Batillaria</taxon>
    </lineage>
</organism>
<name>A0ABD0L1Q0_9CAEN</name>
<reference evidence="1 2" key="1">
    <citation type="journal article" date="2023" name="Sci. Data">
        <title>Genome assembly of the Korean intertidal mud-creeper Batillaria attramentaria.</title>
        <authorList>
            <person name="Patra A.K."/>
            <person name="Ho P.T."/>
            <person name="Jun S."/>
            <person name="Lee S.J."/>
            <person name="Kim Y."/>
            <person name="Won Y.J."/>
        </authorList>
    </citation>
    <scope>NUCLEOTIDE SEQUENCE [LARGE SCALE GENOMIC DNA]</scope>
    <source>
        <strain evidence="1">Wonlab-2016</strain>
    </source>
</reference>
<accession>A0ABD0L1Q0</accession>
<proteinExistence type="predicted"/>